<proteinExistence type="predicted"/>
<feature type="transmembrane region" description="Helical" evidence="5">
    <location>
        <begin position="42"/>
        <end position="63"/>
    </location>
</feature>
<name>A0A9Q1FSY3_SYNKA</name>
<feature type="transmembrane region" description="Helical" evidence="5">
    <location>
        <begin position="117"/>
        <end position="136"/>
    </location>
</feature>
<dbReference type="Proteomes" id="UP001152622">
    <property type="component" value="Chromosome 4"/>
</dbReference>
<dbReference type="AlphaFoldDB" id="A0A9Q1FSY3"/>
<keyword evidence="2" id="KW-0297">G-protein coupled receptor</keyword>
<sequence>MVSALASINFIGAVAWDRYHQYCTKQKLFWSASFTIKGDRNYTTYVLTLTCLYLIIPALTMLTSYQSIQKHFKKTHKYKLNTAWPLRVLLICWAPYVLLCMYASVENVKLVSPKFRMVLPVLAKTTPVFHALLYAFGSESYRAGIWQFLTGKKMALPPSEKSK</sequence>
<evidence type="ECO:0000313" key="6">
    <source>
        <dbReference type="EMBL" id="KAJ8365696.1"/>
    </source>
</evidence>
<evidence type="ECO:0008006" key="8">
    <source>
        <dbReference type="Google" id="ProtNLM"/>
    </source>
</evidence>
<gene>
    <name evidence="6" type="ORF">SKAU_G00145270</name>
</gene>
<comment type="caution">
    <text evidence="6">The sequence shown here is derived from an EMBL/GenBank/DDBJ whole genome shotgun (WGS) entry which is preliminary data.</text>
</comment>
<feature type="transmembrane region" description="Helical" evidence="5">
    <location>
        <begin position="84"/>
        <end position="105"/>
    </location>
</feature>
<accession>A0A9Q1FSY3</accession>
<dbReference type="EMBL" id="JAINUF010000004">
    <property type="protein sequence ID" value="KAJ8365696.1"/>
    <property type="molecule type" value="Genomic_DNA"/>
</dbReference>
<evidence type="ECO:0000256" key="3">
    <source>
        <dbReference type="ARBA" id="ARBA00023170"/>
    </source>
</evidence>
<protein>
    <recommendedName>
        <fullName evidence="8">G-protein coupled receptors family 1 profile domain-containing protein</fullName>
    </recommendedName>
</protein>
<keyword evidence="5" id="KW-0472">Membrane</keyword>
<reference evidence="6" key="1">
    <citation type="journal article" date="2023" name="Science">
        <title>Genome structures resolve the early diversification of teleost fishes.</title>
        <authorList>
            <person name="Parey E."/>
            <person name="Louis A."/>
            <person name="Montfort J."/>
            <person name="Bouchez O."/>
            <person name="Roques C."/>
            <person name="Iampietro C."/>
            <person name="Lluch J."/>
            <person name="Castinel A."/>
            <person name="Donnadieu C."/>
            <person name="Desvignes T."/>
            <person name="Floi Bucao C."/>
            <person name="Jouanno E."/>
            <person name="Wen M."/>
            <person name="Mejri S."/>
            <person name="Dirks R."/>
            <person name="Jansen H."/>
            <person name="Henkel C."/>
            <person name="Chen W.J."/>
            <person name="Zahm M."/>
            <person name="Cabau C."/>
            <person name="Klopp C."/>
            <person name="Thompson A.W."/>
            <person name="Robinson-Rechavi M."/>
            <person name="Braasch I."/>
            <person name="Lecointre G."/>
            <person name="Bobe J."/>
            <person name="Postlethwait J.H."/>
            <person name="Berthelot C."/>
            <person name="Roest Crollius H."/>
            <person name="Guiguen Y."/>
        </authorList>
    </citation>
    <scope>NUCLEOTIDE SEQUENCE</scope>
    <source>
        <strain evidence="6">WJC10195</strain>
    </source>
</reference>
<keyword evidence="5" id="KW-1133">Transmembrane helix</keyword>
<evidence type="ECO:0000256" key="1">
    <source>
        <dbReference type="ARBA" id="ARBA00004141"/>
    </source>
</evidence>
<organism evidence="6 7">
    <name type="scientific">Synaphobranchus kaupii</name>
    <name type="common">Kaup's arrowtooth eel</name>
    <dbReference type="NCBI Taxonomy" id="118154"/>
    <lineage>
        <taxon>Eukaryota</taxon>
        <taxon>Metazoa</taxon>
        <taxon>Chordata</taxon>
        <taxon>Craniata</taxon>
        <taxon>Vertebrata</taxon>
        <taxon>Euteleostomi</taxon>
        <taxon>Actinopterygii</taxon>
        <taxon>Neopterygii</taxon>
        <taxon>Teleostei</taxon>
        <taxon>Anguilliformes</taxon>
        <taxon>Synaphobranchidae</taxon>
        <taxon>Synaphobranchus</taxon>
    </lineage>
</organism>
<keyword evidence="7" id="KW-1185">Reference proteome</keyword>
<dbReference type="GO" id="GO:0016020">
    <property type="term" value="C:membrane"/>
    <property type="evidence" value="ECO:0007669"/>
    <property type="project" value="UniProtKB-SubCell"/>
</dbReference>
<evidence type="ECO:0000313" key="7">
    <source>
        <dbReference type="Proteomes" id="UP001152622"/>
    </source>
</evidence>
<evidence type="ECO:0000256" key="5">
    <source>
        <dbReference type="SAM" id="Phobius"/>
    </source>
</evidence>
<dbReference type="OrthoDB" id="10015560at2759"/>
<keyword evidence="5" id="KW-0812">Transmembrane</keyword>
<keyword evidence="3" id="KW-0675">Receptor</keyword>
<keyword evidence="4" id="KW-0807">Transducer</keyword>
<dbReference type="PANTHER" id="PTHR24240">
    <property type="entry name" value="OPSIN"/>
    <property type="match status" value="1"/>
</dbReference>
<evidence type="ECO:0000256" key="2">
    <source>
        <dbReference type="ARBA" id="ARBA00023040"/>
    </source>
</evidence>
<comment type="subcellular location">
    <subcellularLocation>
        <location evidence="1">Membrane</location>
        <topology evidence="1">Multi-pass membrane protein</topology>
    </subcellularLocation>
</comment>
<dbReference type="SUPFAM" id="SSF81321">
    <property type="entry name" value="Family A G protein-coupled receptor-like"/>
    <property type="match status" value="1"/>
</dbReference>
<dbReference type="InterPro" id="IPR050125">
    <property type="entry name" value="GPCR_opsins"/>
</dbReference>
<dbReference type="Gene3D" id="1.20.1070.10">
    <property type="entry name" value="Rhodopsin 7-helix transmembrane proteins"/>
    <property type="match status" value="1"/>
</dbReference>
<evidence type="ECO:0000256" key="4">
    <source>
        <dbReference type="ARBA" id="ARBA00023224"/>
    </source>
</evidence>
<dbReference type="GO" id="GO:0004930">
    <property type="term" value="F:G protein-coupled receptor activity"/>
    <property type="evidence" value="ECO:0007669"/>
    <property type="project" value="UniProtKB-KW"/>
</dbReference>